<dbReference type="EMBL" id="LR909164">
    <property type="protein sequence ID" value="CAD7254434.1"/>
    <property type="molecule type" value="Genomic_DNA"/>
</dbReference>
<feature type="region of interest" description="Disordered" evidence="1">
    <location>
        <begin position="1"/>
        <end position="22"/>
    </location>
</feature>
<proteinExistence type="predicted"/>
<accession>A0A7R9AHV1</accession>
<dbReference type="Proteomes" id="UP000677054">
    <property type="component" value="Unassembled WGS sequence"/>
</dbReference>
<sequence length="109" mass="12347">KQNQSRINIINHNNEGSPEGLGKPEEWILSNCRELRSSDLSSHTKLGSLVKMDLNTENISSPTSNQQLSLEKTIEEDEETGTDNRLTIRDSTMEEFTEEMDDAMIALHE</sequence>
<dbReference type="EMBL" id="CAJPEV010009646">
    <property type="protein sequence ID" value="CAG0905753.1"/>
    <property type="molecule type" value="Genomic_DNA"/>
</dbReference>
<evidence type="ECO:0000313" key="2">
    <source>
        <dbReference type="EMBL" id="CAD7254434.1"/>
    </source>
</evidence>
<dbReference type="AlphaFoldDB" id="A0A7R9AHV1"/>
<keyword evidence="3" id="KW-1185">Reference proteome</keyword>
<evidence type="ECO:0000313" key="3">
    <source>
        <dbReference type="Proteomes" id="UP000677054"/>
    </source>
</evidence>
<evidence type="ECO:0000256" key="1">
    <source>
        <dbReference type="SAM" id="MobiDB-lite"/>
    </source>
</evidence>
<gene>
    <name evidence="2" type="ORF">DSTB1V02_LOCUS14180</name>
</gene>
<protein>
    <submittedName>
        <fullName evidence="2">Uncharacterized protein</fullName>
    </submittedName>
</protein>
<feature type="non-terminal residue" evidence="2">
    <location>
        <position position="1"/>
    </location>
</feature>
<reference evidence="2" key="1">
    <citation type="submission" date="2020-11" db="EMBL/GenBank/DDBJ databases">
        <authorList>
            <person name="Tran Van P."/>
        </authorList>
    </citation>
    <scope>NUCLEOTIDE SEQUENCE</scope>
</reference>
<feature type="compositionally biased region" description="Polar residues" evidence="1">
    <location>
        <begin position="1"/>
        <end position="16"/>
    </location>
</feature>
<organism evidence="2">
    <name type="scientific">Darwinula stevensoni</name>
    <dbReference type="NCBI Taxonomy" id="69355"/>
    <lineage>
        <taxon>Eukaryota</taxon>
        <taxon>Metazoa</taxon>
        <taxon>Ecdysozoa</taxon>
        <taxon>Arthropoda</taxon>
        <taxon>Crustacea</taxon>
        <taxon>Oligostraca</taxon>
        <taxon>Ostracoda</taxon>
        <taxon>Podocopa</taxon>
        <taxon>Podocopida</taxon>
        <taxon>Darwinulocopina</taxon>
        <taxon>Darwinuloidea</taxon>
        <taxon>Darwinulidae</taxon>
        <taxon>Darwinula</taxon>
    </lineage>
</organism>
<name>A0A7R9AHV1_9CRUS</name>